<reference evidence="1" key="4">
    <citation type="journal article" date="2021" name="PeerJ">
        <title>Extensive microbial diversity within the chicken gut microbiome revealed by metagenomics and culture.</title>
        <authorList>
            <person name="Gilroy R."/>
            <person name="Ravi A."/>
            <person name="Getino M."/>
            <person name="Pursley I."/>
            <person name="Horton D.L."/>
            <person name="Alikhan N.F."/>
            <person name="Baker D."/>
            <person name="Gharbi K."/>
            <person name="Hall N."/>
            <person name="Watson M."/>
            <person name="Adriaenssens E.M."/>
            <person name="Foster-Nyarko E."/>
            <person name="Jarju S."/>
            <person name="Secka A."/>
            <person name="Antonio M."/>
            <person name="Oren A."/>
            <person name="Chaudhuri R.R."/>
            <person name="La Ragione R."/>
            <person name="Hildebrand F."/>
            <person name="Pallen M.J."/>
        </authorList>
    </citation>
    <scope>NUCLEOTIDE SEQUENCE</scope>
    <source>
        <strain evidence="1">CHK193-16274</strain>
    </source>
</reference>
<dbReference type="AlphaFoldDB" id="A0A1Y4EKA3"/>
<reference evidence="4" key="1">
    <citation type="submission" date="2017-04" db="EMBL/GenBank/DDBJ databases">
        <title>Function of individual gut microbiota members based on whole genome sequencing of pure cultures obtained from chicken caecum.</title>
        <authorList>
            <person name="Medvecky M."/>
            <person name="Cejkova D."/>
            <person name="Polansky O."/>
            <person name="Karasova D."/>
            <person name="Kubasova T."/>
            <person name="Cizek A."/>
            <person name="Rychlik I."/>
        </authorList>
    </citation>
    <scope>NUCLEOTIDE SEQUENCE [LARGE SCALE GENOMIC DNA]</scope>
    <source>
        <strain evidence="4">An149</strain>
    </source>
</reference>
<dbReference type="Proteomes" id="UP000749320">
    <property type="component" value="Unassembled WGS sequence"/>
</dbReference>
<organism evidence="2 4">
    <name type="scientific">Thomasclavelia spiroformis</name>
    <dbReference type="NCBI Taxonomy" id="29348"/>
    <lineage>
        <taxon>Bacteria</taxon>
        <taxon>Bacillati</taxon>
        <taxon>Bacillota</taxon>
        <taxon>Erysipelotrichia</taxon>
        <taxon>Erysipelotrichales</taxon>
        <taxon>Coprobacillaceae</taxon>
        <taxon>Thomasclavelia</taxon>
    </lineage>
</organism>
<dbReference type="GeneID" id="94018009"/>
<dbReference type="Proteomes" id="UP000196258">
    <property type="component" value="Unassembled WGS sequence"/>
</dbReference>
<evidence type="ECO:0008006" key="6">
    <source>
        <dbReference type="Google" id="ProtNLM"/>
    </source>
</evidence>
<evidence type="ECO:0000313" key="1">
    <source>
        <dbReference type="EMBL" id="HJF39655.1"/>
    </source>
</evidence>
<evidence type="ECO:0000313" key="5">
    <source>
        <dbReference type="Proteomes" id="UP000261087"/>
    </source>
</evidence>
<evidence type="ECO:0000313" key="3">
    <source>
        <dbReference type="EMBL" id="RGO14066.1"/>
    </source>
</evidence>
<evidence type="ECO:0000313" key="2">
    <source>
        <dbReference type="EMBL" id="OUQ04470.1"/>
    </source>
</evidence>
<dbReference type="RefSeq" id="WP_004608916.1">
    <property type="nucleotide sequence ID" value="NZ_CABKNM010000011.1"/>
</dbReference>
<comment type="caution">
    <text evidence="2">The sequence shown here is derived from an EMBL/GenBank/DDBJ whole genome shotgun (WGS) entry which is preliminary data.</text>
</comment>
<reference evidence="3 5" key="3">
    <citation type="submission" date="2018-08" db="EMBL/GenBank/DDBJ databases">
        <title>A genome reference for cultivated species of the human gut microbiota.</title>
        <authorList>
            <person name="Zou Y."/>
            <person name="Xue W."/>
            <person name="Luo G."/>
        </authorList>
    </citation>
    <scope>NUCLEOTIDE SEQUENCE [LARGE SCALE GENOMIC DNA]</scope>
    <source>
        <strain evidence="3 5">OM02-6</strain>
    </source>
</reference>
<dbReference type="Proteomes" id="UP000261087">
    <property type="component" value="Unassembled WGS sequence"/>
</dbReference>
<evidence type="ECO:0000313" key="4">
    <source>
        <dbReference type="Proteomes" id="UP000196258"/>
    </source>
</evidence>
<reference evidence="2" key="2">
    <citation type="journal article" date="2018" name="BMC Genomics">
        <title>Whole genome sequencing and function prediction of 133 gut anaerobes isolated from chicken caecum in pure cultures.</title>
        <authorList>
            <person name="Medvecky M."/>
            <person name="Cejkova D."/>
            <person name="Polansky O."/>
            <person name="Karasova D."/>
            <person name="Kubasova T."/>
            <person name="Cizek A."/>
            <person name="Rychlik I."/>
        </authorList>
    </citation>
    <scope>NUCLEOTIDE SEQUENCE</scope>
    <source>
        <strain evidence="2">An149</strain>
    </source>
</reference>
<dbReference type="EMBL" id="DYWV01000062">
    <property type="protein sequence ID" value="HJF39655.1"/>
    <property type="molecule type" value="Genomic_DNA"/>
</dbReference>
<name>A0A1Y4EKA3_9FIRM</name>
<gene>
    <name evidence="2" type="ORF">B5E91_09975</name>
    <name evidence="3" type="ORF">DXB31_00240</name>
    <name evidence="1" type="ORF">K8V91_01910</name>
</gene>
<protein>
    <recommendedName>
        <fullName evidence="6">Nucleic acid-binding protein</fullName>
    </recommendedName>
</protein>
<reference evidence="1" key="5">
    <citation type="submission" date="2021-09" db="EMBL/GenBank/DDBJ databases">
        <authorList>
            <person name="Gilroy R."/>
        </authorList>
    </citation>
    <scope>NUCLEOTIDE SEQUENCE</scope>
    <source>
        <strain evidence="1">CHK193-16274</strain>
    </source>
</reference>
<dbReference type="EMBL" id="QSVF01000001">
    <property type="protein sequence ID" value="RGO14066.1"/>
    <property type="molecule type" value="Genomic_DNA"/>
</dbReference>
<accession>A0A1Y4EKA3</accession>
<sequence length="64" mass="7373">MTEKNCPVCNHILKDNCFIKDSGVASLSYLELIIKDDNLKKTTHELKCRYCPNCGHVELYIDLK</sequence>
<dbReference type="EMBL" id="NFLB01000011">
    <property type="protein sequence ID" value="OUQ04470.1"/>
    <property type="molecule type" value="Genomic_DNA"/>
</dbReference>
<proteinExistence type="predicted"/>